<dbReference type="KEGG" id="chya:V22_30280"/>
<organism evidence="7 8">
    <name type="scientific">Calycomorphotria hydatis</name>
    <dbReference type="NCBI Taxonomy" id="2528027"/>
    <lineage>
        <taxon>Bacteria</taxon>
        <taxon>Pseudomonadati</taxon>
        <taxon>Planctomycetota</taxon>
        <taxon>Planctomycetia</taxon>
        <taxon>Planctomycetales</taxon>
        <taxon>Planctomycetaceae</taxon>
        <taxon>Calycomorphotria</taxon>
    </lineage>
</organism>
<dbReference type="InterPro" id="IPR039425">
    <property type="entry name" value="RNA_pol_sigma-70-like"/>
</dbReference>
<dbReference type="InterPro" id="IPR013325">
    <property type="entry name" value="RNA_pol_sigma_r2"/>
</dbReference>
<dbReference type="PANTHER" id="PTHR43133">
    <property type="entry name" value="RNA POLYMERASE ECF-TYPE SIGMA FACTO"/>
    <property type="match status" value="1"/>
</dbReference>
<dbReference type="Gene3D" id="1.10.10.10">
    <property type="entry name" value="Winged helix-like DNA-binding domain superfamily/Winged helix DNA-binding domain"/>
    <property type="match status" value="1"/>
</dbReference>
<name>A0A517TBM3_9PLAN</name>
<dbReference type="SUPFAM" id="SSF88946">
    <property type="entry name" value="Sigma2 domain of RNA polymerase sigma factors"/>
    <property type="match status" value="1"/>
</dbReference>
<dbReference type="InterPro" id="IPR036388">
    <property type="entry name" value="WH-like_DNA-bd_sf"/>
</dbReference>
<keyword evidence="4" id="KW-0804">Transcription</keyword>
<dbReference type="Gene3D" id="1.10.1740.10">
    <property type="match status" value="1"/>
</dbReference>
<protein>
    <submittedName>
        <fullName evidence="7">RNA polymerase sigma factor RpoE</fullName>
    </submittedName>
</protein>
<sequence>MSQHQNDSREDRTETFLRLLTEHERKLGRYAMMLVPHAPDADEILQEAKLVMWRSFDQFETGTDFAAWSRKVVFHQVLKYRRQPSRKALPFCEETYQLLAGEASSGEEYFDRRRMALKSCLTKLTSEHQRILSLRYEEELSIERIAEEVERTAGAVYRLLSRIRRSLHECITGTLKMEAEL</sequence>
<dbReference type="GO" id="GO:0006352">
    <property type="term" value="P:DNA-templated transcription initiation"/>
    <property type="evidence" value="ECO:0007669"/>
    <property type="project" value="InterPro"/>
</dbReference>
<dbReference type="NCBIfam" id="TIGR02989">
    <property type="entry name" value="Sig-70_gvs1"/>
    <property type="match status" value="1"/>
</dbReference>
<keyword evidence="8" id="KW-1185">Reference proteome</keyword>
<dbReference type="Proteomes" id="UP000319976">
    <property type="component" value="Chromosome"/>
</dbReference>
<evidence type="ECO:0000259" key="6">
    <source>
        <dbReference type="Pfam" id="PF08281"/>
    </source>
</evidence>
<dbReference type="AlphaFoldDB" id="A0A517TBM3"/>
<dbReference type="NCBIfam" id="TIGR02937">
    <property type="entry name" value="sigma70-ECF"/>
    <property type="match status" value="1"/>
</dbReference>
<keyword evidence="2" id="KW-0805">Transcription regulation</keyword>
<dbReference type="InterPro" id="IPR014284">
    <property type="entry name" value="RNA_pol_sigma-70_dom"/>
</dbReference>
<reference evidence="7 8" key="1">
    <citation type="submission" date="2019-02" db="EMBL/GenBank/DDBJ databases">
        <title>Deep-cultivation of Planctomycetes and their phenomic and genomic characterization uncovers novel biology.</title>
        <authorList>
            <person name="Wiegand S."/>
            <person name="Jogler M."/>
            <person name="Boedeker C."/>
            <person name="Pinto D."/>
            <person name="Vollmers J."/>
            <person name="Rivas-Marin E."/>
            <person name="Kohn T."/>
            <person name="Peeters S.H."/>
            <person name="Heuer A."/>
            <person name="Rast P."/>
            <person name="Oberbeckmann S."/>
            <person name="Bunk B."/>
            <person name="Jeske O."/>
            <person name="Meyerdierks A."/>
            <person name="Storesund J.E."/>
            <person name="Kallscheuer N."/>
            <person name="Luecker S."/>
            <person name="Lage O.M."/>
            <person name="Pohl T."/>
            <person name="Merkel B.J."/>
            <person name="Hornburger P."/>
            <person name="Mueller R.-W."/>
            <person name="Bruemmer F."/>
            <person name="Labrenz M."/>
            <person name="Spormann A.M."/>
            <person name="Op den Camp H."/>
            <person name="Overmann J."/>
            <person name="Amann R."/>
            <person name="Jetten M.S.M."/>
            <person name="Mascher T."/>
            <person name="Medema M.H."/>
            <person name="Devos D.P."/>
            <person name="Kaster A.-K."/>
            <person name="Ovreas L."/>
            <person name="Rohde M."/>
            <person name="Galperin M.Y."/>
            <person name="Jogler C."/>
        </authorList>
    </citation>
    <scope>NUCLEOTIDE SEQUENCE [LARGE SCALE GENOMIC DNA]</scope>
    <source>
        <strain evidence="7 8">V22</strain>
    </source>
</reference>
<dbReference type="GO" id="GO:0003677">
    <property type="term" value="F:DNA binding"/>
    <property type="evidence" value="ECO:0007669"/>
    <property type="project" value="InterPro"/>
</dbReference>
<dbReference type="Pfam" id="PF08281">
    <property type="entry name" value="Sigma70_r4_2"/>
    <property type="match status" value="1"/>
</dbReference>
<dbReference type="EMBL" id="CP036316">
    <property type="protein sequence ID" value="QDT65767.1"/>
    <property type="molecule type" value="Genomic_DNA"/>
</dbReference>
<evidence type="ECO:0000256" key="1">
    <source>
        <dbReference type="ARBA" id="ARBA00010641"/>
    </source>
</evidence>
<proteinExistence type="inferred from homology"/>
<dbReference type="PANTHER" id="PTHR43133:SF51">
    <property type="entry name" value="RNA POLYMERASE SIGMA FACTOR"/>
    <property type="match status" value="1"/>
</dbReference>
<dbReference type="InterPro" id="IPR013324">
    <property type="entry name" value="RNA_pol_sigma_r3/r4-like"/>
</dbReference>
<dbReference type="InterPro" id="IPR007627">
    <property type="entry name" value="RNA_pol_sigma70_r2"/>
</dbReference>
<evidence type="ECO:0000313" key="8">
    <source>
        <dbReference type="Proteomes" id="UP000319976"/>
    </source>
</evidence>
<gene>
    <name evidence="7" type="ORF">V22_30280</name>
</gene>
<feature type="domain" description="RNA polymerase sigma factor 70 region 4 type 2" evidence="6">
    <location>
        <begin position="115"/>
        <end position="167"/>
    </location>
</feature>
<dbReference type="InterPro" id="IPR014331">
    <property type="entry name" value="RNA_pol_sigma70_ECF_RHOBA"/>
</dbReference>
<evidence type="ECO:0000256" key="3">
    <source>
        <dbReference type="ARBA" id="ARBA00023082"/>
    </source>
</evidence>
<accession>A0A517TBM3</accession>
<evidence type="ECO:0000313" key="7">
    <source>
        <dbReference type="EMBL" id="QDT65767.1"/>
    </source>
</evidence>
<keyword evidence="3" id="KW-0731">Sigma factor</keyword>
<dbReference type="InterPro" id="IPR013249">
    <property type="entry name" value="RNA_pol_sigma70_r4_t2"/>
</dbReference>
<dbReference type="OrthoDB" id="6383365at2"/>
<dbReference type="Pfam" id="PF04542">
    <property type="entry name" value="Sigma70_r2"/>
    <property type="match status" value="1"/>
</dbReference>
<dbReference type="SUPFAM" id="SSF88659">
    <property type="entry name" value="Sigma3 and sigma4 domains of RNA polymerase sigma factors"/>
    <property type="match status" value="1"/>
</dbReference>
<comment type="similarity">
    <text evidence="1">Belongs to the sigma-70 factor family. ECF subfamily.</text>
</comment>
<dbReference type="RefSeq" id="WP_145264245.1">
    <property type="nucleotide sequence ID" value="NZ_CP036316.1"/>
</dbReference>
<feature type="domain" description="RNA polymerase sigma-70 region 2" evidence="5">
    <location>
        <begin position="19"/>
        <end position="85"/>
    </location>
</feature>
<evidence type="ECO:0000256" key="4">
    <source>
        <dbReference type="ARBA" id="ARBA00023163"/>
    </source>
</evidence>
<dbReference type="GO" id="GO:0016987">
    <property type="term" value="F:sigma factor activity"/>
    <property type="evidence" value="ECO:0007669"/>
    <property type="project" value="UniProtKB-KW"/>
</dbReference>
<evidence type="ECO:0000259" key="5">
    <source>
        <dbReference type="Pfam" id="PF04542"/>
    </source>
</evidence>
<evidence type="ECO:0000256" key="2">
    <source>
        <dbReference type="ARBA" id="ARBA00023015"/>
    </source>
</evidence>